<protein>
    <submittedName>
        <fullName evidence="4">Cobalamin-dependent protein</fullName>
    </submittedName>
</protein>
<gene>
    <name evidence="4" type="ORF">HGO97_003975</name>
</gene>
<dbReference type="RefSeq" id="WP_216239663.1">
    <property type="nucleotide sequence ID" value="NZ_JABACJ020000002.1"/>
</dbReference>
<dbReference type="InterPro" id="IPR050554">
    <property type="entry name" value="Met_Synthase/Corrinoid"/>
</dbReference>
<comment type="caution">
    <text evidence="4">The sequence shown here is derived from an EMBL/GenBank/DDBJ whole genome shotgun (WGS) entry which is preliminary data.</text>
</comment>
<keyword evidence="2" id="KW-0170">Cobalt</keyword>
<sequence length="353" mass="40559">MSLLMIEDNPKFQRLYSEVFGRQLQLDFYKDRIITAVDKENIYQGVRFCITFLYTAYVLEEPKIFEEYARWVYHLLRPLKPDKTKEQMYGMLTEHFQSIHDAMVLIMSDAECQKLDRLLTCAGRALAEEYRAEKCGIKQAHSEYKEKAEQYLAFLMKSDTKGAVSFLLECVNVGIPLSNVYVDIVAEAMRQVGELWHQHLITVDTEHYCTSVTQLAISQMYPIVFGQKERVSKKVLVACAGSELHELGARMIADLFEYRGWDSIYLGAAVPMDALLAALKEHAPYLVALSVTMPQHLIACKEMAEEIHRQYPQIKIAVGGNAFQSTNEIWKNWSVDVYTCDARALVEWAEHTL</sequence>
<keyword evidence="5" id="KW-1185">Reference proteome</keyword>
<evidence type="ECO:0000256" key="1">
    <source>
        <dbReference type="ARBA" id="ARBA00022723"/>
    </source>
</evidence>
<dbReference type="InterPro" id="IPR003759">
    <property type="entry name" value="Cbl-bd_cap"/>
</dbReference>
<evidence type="ECO:0000259" key="3">
    <source>
        <dbReference type="PROSITE" id="PS51332"/>
    </source>
</evidence>
<proteinExistence type="predicted"/>
<evidence type="ECO:0000313" key="5">
    <source>
        <dbReference type="Proteomes" id="UP000723714"/>
    </source>
</evidence>
<name>A0ABS6D0N2_9FIRM</name>
<dbReference type="InterPro" id="IPR006158">
    <property type="entry name" value="Cobalamin-bd"/>
</dbReference>
<accession>A0ABS6D0N2</accession>
<dbReference type="PROSITE" id="PS51332">
    <property type="entry name" value="B12_BINDING"/>
    <property type="match status" value="1"/>
</dbReference>
<dbReference type="EMBL" id="JABACJ020000002">
    <property type="protein sequence ID" value="MBU3874971.1"/>
    <property type="molecule type" value="Genomic_DNA"/>
</dbReference>
<evidence type="ECO:0000313" key="4">
    <source>
        <dbReference type="EMBL" id="MBU3874971.1"/>
    </source>
</evidence>
<dbReference type="Proteomes" id="UP000723714">
    <property type="component" value="Unassembled WGS sequence"/>
</dbReference>
<evidence type="ECO:0000256" key="2">
    <source>
        <dbReference type="ARBA" id="ARBA00023285"/>
    </source>
</evidence>
<reference evidence="4 5" key="1">
    <citation type="submission" date="2021-06" db="EMBL/GenBank/DDBJ databases">
        <title>Faecalicatena sp. nov. isolated from porcine feces.</title>
        <authorList>
            <person name="Oh B.S."/>
            <person name="Lee J.H."/>
        </authorList>
    </citation>
    <scope>NUCLEOTIDE SEQUENCE [LARGE SCALE GENOMIC DNA]</scope>
    <source>
        <strain evidence="4 5">AGMB00832</strain>
    </source>
</reference>
<dbReference type="PANTHER" id="PTHR45833:SF1">
    <property type="entry name" value="METHIONINE SYNTHASE"/>
    <property type="match status" value="1"/>
</dbReference>
<dbReference type="Pfam" id="PF02607">
    <property type="entry name" value="B12-binding_2"/>
    <property type="match status" value="1"/>
</dbReference>
<dbReference type="Pfam" id="PF02310">
    <property type="entry name" value="B12-binding"/>
    <property type="match status" value="1"/>
</dbReference>
<organism evidence="4 5">
    <name type="scientific">Faecalicatena faecalis</name>
    <dbReference type="NCBI Taxonomy" id="2726362"/>
    <lineage>
        <taxon>Bacteria</taxon>
        <taxon>Bacillati</taxon>
        <taxon>Bacillota</taxon>
        <taxon>Clostridia</taxon>
        <taxon>Lachnospirales</taxon>
        <taxon>Lachnospiraceae</taxon>
        <taxon>Faecalicatena</taxon>
    </lineage>
</organism>
<dbReference type="CDD" id="cd02065">
    <property type="entry name" value="B12-binding_like"/>
    <property type="match status" value="1"/>
</dbReference>
<keyword evidence="1" id="KW-0479">Metal-binding</keyword>
<dbReference type="PANTHER" id="PTHR45833">
    <property type="entry name" value="METHIONINE SYNTHASE"/>
    <property type="match status" value="1"/>
</dbReference>
<feature type="domain" description="B12-binding" evidence="3">
    <location>
        <begin position="232"/>
        <end position="353"/>
    </location>
</feature>